<dbReference type="AlphaFoldDB" id="A0A0E9SVS1"/>
<protein>
    <submittedName>
        <fullName evidence="1">Uncharacterized protein</fullName>
    </submittedName>
</protein>
<organism evidence="1">
    <name type="scientific">Anguilla anguilla</name>
    <name type="common">European freshwater eel</name>
    <name type="synonym">Muraena anguilla</name>
    <dbReference type="NCBI Taxonomy" id="7936"/>
    <lineage>
        <taxon>Eukaryota</taxon>
        <taxon>Metazoa</taxon>
        <taxon>Chordata</taxon>
        <taxon>Craniata</taxon>
        <taxon>Vertebrata</taxon>
        <taxon>Euteleostomi</taxon>
        <taxon>Actinopterygii</taxon>
        <taxon>Neopterygii</taxon>
        <taxon>Teleostei</taxon>
        <taxon>Anguilliformes</taxon>
        <taxon>Anguillidae</taxon>
        <taxon>Anguilla</taxon>
    </lineage>
</organism>
<reference evidence="1" key="2">
    <citation type="journal article" date="2015" name="Fish Shellfish Immunol.">
        <title>Early steps in the European eel (Anguilla anguilla)-Vibrio vulnificus interaction in the gills: Role of the RtxA13 toxin.</title>
        <authorList>
            <person name="Callol A."/>
            <person name="Pajuelo D."/>
            <person name="Ebbesson L."/>
            <person name="Teles M."/>
            <person name="MacKenzie S."/>
            <person name="Amaro C."/>
        </authorList>
    </citation>
    <scope>NUCLEOTIDE SEQUENCE</scope>
</reference>
<reference evidence="1" key="1">
    <citation type="submission" date="2014-11" db="EMBL/GenBank/DDBJ databases">
        <authorList>
            <person name="Amaro Gonzalez C."/>
        </authorList>
    </citation>
    <scope>NUCLEOTIDE SEQUENCE</scope>
</reference>
<dbReference type="EMBL" id="GBXM01063914">
    <property type="protein sequence ID" value="JAH44663.1"/>
    <property type="molecule type" value="Transcribed_RNA"/>
</dbReference>
<proteinExistence type="predicted"/>
<sequence>MLTPMVEKKKSLCSGSCKSCVFLAIHTRPSIFFPYLPHEICRSKTSLHCPQHIM</sequence>
<name>A0A0E9SVS1_ANGAN</name>
<evidence type="ECO:0000313" key="1">
    <source>
        <dbReference type="EMBL" id="JAH44663.1"/>
    </source>
</evidence>
<accession>A0A0E9SVS1</accession>